<keyword evidence="4" id="KW-1185">Reference proteome</keyword>
<protein>
    <recommendedName>
        <fullName evidence="5">Kinectin</fullName>
    </recommendedName>
</protein>
<keyword evidence="1" id="KW-0175">Coiled coil</keyword>
<dbReference type="PANTHER" id="PTHR18939:SF4">
    <property type="entry name" value="RIBOSOME-BINDING PROTEIN 1"/>
    <property type="match status" value="1"/>
</dbReference>
<dbReference type="Proteomes" id="UP001233999">
    <property type="component" value="Unassembled WGS sequence"/>
</dbReference>
<name>A0AAD8EB26_DIPPU</name>
<dbReference type="AlphaFoldDB" id="A0AAD8EB26"/>
<evidence type="ECO:0000256" key="1">
    <source>
        <dbReference type="SAM" id="Coils"/>
    </source>
</evidence>
<feature type="coiled-coil region" evidence="1">
    <location>
        <begin position="524"/>
        <end position="565"/>
    </location>
</feature>
<feature type="compositionally biased region" description="Basic and acidic residues" evidence="2">
    <location>
        <begin position="491"/>
        <end position="514"/>
    </location>
</feature>
<comment type="caution">
    <text evidence="3">The sequence shown here is derived from an EMBL/GenBank/DDBJ whole genome shotgun (WGS) entry which is preliminary data.</text>
</comment>
<accession>A0AAD8EB26</accession>
<evidence type="ECO:0000313" key="4">
    <source>
        <dbReference type="Proteomes" id="UP001233999"/>
    </source>
</evidence>
<organism evidence="3 4">
    <name type="scientific">Diploptera punctata</name>
    <name type="common">Pacific beetle cockroach</name>
    <dbReference type="NCBI Taxonomy" id="6984"/>
    <lineage>
        <taxon>Eukaryota</taxon>
        <taxon>Metazoa</taxon>
        <taxon>Ecdysozoa</taxon>
        <taxon>Arthropoda</taxon>
        <taxon>Hexapoda</taxon>
        <taxon>Insecta</taxon>
        <taxon>Pterygota</taxon>
        <taxon>Neoptera</taxon>
        <taxon>Polyneoptera</taxon>
        <taxon>Dictyoptera</taxon>
        <taxon>Blattodea</taxon>
        <taxon>Blaberoidea</taxon>
        <taxon>Blaberidae</taxon>
        <taxon>Diplopterinae</taxon>
        <taxon>Diploptera</taxon>
    </lineage>
</organism>
<dbReference type="EMBL" id="JASPKZ010007528">
    <property type="protein sequence ID" value="KAJ9583768.1"/>
    <property type="molecule type" value="Genomic_DNA"/>
</dbReference>
<reference evidence="3" key="2">
    <citation type="submission" date="2023-05" db="EMBL/GenBank/DDBJ databases">
        <authorList>
            <person name="Fouks B."/>
        </authorList>
    </citation>
    <scope>NUCLEOTIDE SEQUENCE</scope>
    <source>
        <strain evidence="3">Stay&amp;Tobe</strain>
        <tissue evidence="3">Testes</tissue>
    </source>
</reference>
<feature type="region of interest" description="Disordered" evidence="2">
    <location>
        <begin position="489"/>
        <end position="514"/>
    </location>
</feature>
<sequence length="717" mass="83026">EDKKKKKKEKVKPILVNKDEQSLVVEAPVVASNRFEETQPKDDLLLKRKSSKDDISMKGNAEAAVTEVTVEQERAPVQKQIPAKNEKKLEKLPATATTTVVHQEHVSAAPVNKERTKKKKNELATLQQMSGDRDGVNISLLVPLVRKSELSRSEIQILIDLLLNKQQNSAVGNSEWIEGRQDMMVKLKKQLAEKEKALSEEQEVTQTFQNEIKALTARLQHAHDAHVAEKQALCQQNQQALTKMDNITFTRAEPSLENISAQNSFRKLDSLRRPLGYTSNLIKLRKFEGEVALKSQIGQLHAQLQEQEKVNSALSADVQKLRETQLLHENENKILREEIAHFKNEVRHLESQAAHLTETTDRAQDLARQVEELHQMNGELELHITTSRQHEVTLQYEAGKLHEEIEKLKEKCSNYNEMMNENSHLRSENEKLIMQTSSYNDLQKEIEHFQKENNRLLSQMSVYSQLEDEAQQLREENESLAAQLTAMTERPAAEGRENEDHHSEEKQDDISQQEDIIKENEILFEKLSEQIKEKDYLLEKLNSEVHNYKTEVNKLNDDLEMQRIKNNEGVSNTRTEQQKATKKLLQRLFPTVKIEENKNYDTWIENFESAVKTYLSEQRTQRPEEHSAVLIELEKQNAQLQAMVTHYKTIIEETEGMLNKLQNHVEQEEAKWHQQLQTKESELESLREQRDSLEQTLEQLQVTEESGSGKKHSREES</sequence>
<dbReference type="PANTHER" id="PTHR18939">
    <property type="entry name" value="RIBOSOME BINDING PROTEIN-1"/>
    <property type="match status" value="1"/>
</dbReference>
<evidence type="ECO:0000256" key="2">
    <source>
        <dbReference type="SAM" id="MobiDB-lite"/>
    </source>
</evidence>
<proteinExistence type="predicted"/>
<feature type="coiled-coil region" evidence="1">
    <location>
        <begin position="177"/>
        <end position="218"/>
    </location>
</feature>
<feature type="coiled-coil region" evidence="1">
    <location>
        <begin position="651"/>
        <end position="706"/>
    </location>
</feature>
<dbReference type="InterPro" id="IPR040248">
    <property type="entry name" value="RRBP1"/>
</dbReference>
<evidence type="ECO:0000313" key="3">
    <source>
        <dbReference type="EMBL" id="KAJ9583768.1"/>
    </source>
</evidence>
<gene>
    <name evidence="3" type="ORF">L9F63_021892</name>
</gene>
<evidence type="ECO:0008006" key="5">
    <source>
        <dbReference type="Google" id="ProtNLM"/>
    </source>
</evidence>
<reference evidence="3" key="1">
    <citation type="journal article" date="2023" name="IScience">
        <title>Live-bearing cockroach genome reveals convergent evolutionary mechanisms linked to viviparity in insects and beyond.</title>
        <authorList>
            <person name="Fouks B."/>
            <person name="Harrison M.C."/>
            <person name="Mikhailova A.A."/>
            <person name="Marchal E."/>
            <person name="English S."/>
            <person name="Carruthers M."/>
            <person name="Jennings E.C."/>
            <person name="Chiamaka E.L."/>
            <person name="Frigard R.A."/>
            <person name="Pippel M."/>
            <person name="Attardo G.M."/>
            <person name="Benoit J.B."/>
            <person name="Bornberg-Bauer E."/>
            <person name="Tobe S.S."/>
        </authorList>
    </citation>
    <scope>NUCLEOTIDE SEQUENCE</scope>
    <source>
        <strain evidence="3">Stay&amp;Tobe</strain>
    </source>
</reference>
<dbReference type="GO" id="GO:0005789">
    <property type="term" value="C:endoplasmic reticulum membrane"/>
    <property type="evidence" value="ECO:0007669"/>
    <property type="project" value="TreeGrafter"/>
</dbReference>
<feature type="non-terminal residue" evidence="3">
    <location>
        <position position="717"/>
    </location>
</feature>